<reference evidence="2" key="2">
    <citation type="submission" date="2024-02" db="EMBL/GenBank/DDBJ databases">
        <title>Comparative genomics of Cryptococcus and Kwoniella reveals pathogenesis evolution and contrasting modes of karyotype evolution via chromosome fusion or intercentromeric recombination.</title>
        <authorList>
            <person name="Coelho M.A."/>
            <person name="David-Palma M."/>
            <person name="Shea T."/>
            <person name="Bowers K."/>
            <person name="McGinley-Smith S."/>
            <person name="Mohammad A.W."/>
            <person name="Gnirke A."/>
            <person name="Yurkov A.M."/>
            <person name="Nowrousian M."/>
            <person name="Sun S."/>
            <person name="Cuomo C.A."/>
            <person name="Heitman J."/>
        </authorList>
    </citation>
    <scope>NUCLEOTIDE SEQUENCE</scope>
    <source>
        <strain evidence="2">CBS 10117</strain>
    </source>
</reference>
<evidence type="ECO:0000313" key="3">
    <source>
        <dbReference type="Proteomes" id="UP000078595"/>
    </source>
</evidence>
<dbReference type="RefSeq" id="XP_065824796.1">
    <property type="nucleotide sequence ID" value="XM_065968724.1"/>
</dbReference>
<name>A0AAJ8MGQ6_9TREE</name>
<dbReference type="EMBL" id="CP144532">
    <property type="protein sequence ID" value="WWC60668.1"/>
    <property type="molecule type" value="Genomic_DNA"/>
</dbReference>
<dbReference type="KEGG" id="kdj:28966965"/>
<gene>
    <name evidence="2" type="ORF">I303_103243</name>
</gene>
<evidence type="ECO:0008006" key="4">
    <source>
        <dbReference type="Google" id="ProtNLM"/>
    </source>
</evidence>
<dbReference type="GeneID" id="28966965"/>
<keyword evidence="3" id="KW-1185">Reference proteome</keyword>
<reference evidence="2" key="1">
    <citation type="submission" date="2013-07" db="EMBL/GenBank/DDBJ databases">
        <authorList>
            <consortium name="The Broad Institute Genome Sequencing Platform"/>
            <person name="Cuomo C."/>
            <person name="Litvintseva A."/>
            <person name="Chen Y."/>
            <person name="Heitman J."/>
            <person name="Sun S."/>
            <person name="Springer D."/>
            <person name="Dromer F."/>
            <person name="Young S.K."/>
            <person name="Zeng Q."/>
            <person name="Gargeya S."/>
            <person name="Fitzgerald M."/>
            <person name="Abouelleil A."/>
            <person name="Alvarado L."/>
            <person name="Berlin A.M."/>
            <person name="Chapman S.B."/>
            <person name="Dewar J."/>
            <person name="Goldberg J."/>
            <person name="Griggs A."/>
            <person name="Gujja S."/>
            <person name="Hansen M."/>
            <person name="Howarth C."/>
            <person name="Imamovic A."/>
            <person name="Larimer J."/>
            <person name="McCowan C."/>
            <person name="Murphy C."/>
            <person name="Pearson M."/>
            <person name="Priest M."/>
            <person name="Roberts A."/>
            <person name="Saif S."/>
            <person name="Shea T."/>
            <person name="Sykes S."/>
            <person name="Wortman J."/>
            <person name="Nusbaum C."/>
            <person name="Birren B."/>
        </authorList>
    </citation>
    <scope>NUCLEOTIDE SEQUENCE</scope>
    <source>
        <strain evidence="2">CBS 10117</strain>
    </source>
</reference>
<proteinExistence type="predicted"/>
<dbReference type="AlphaFoldDB" id="A0AAJ8MGQ6"/>
<protein>
    <recommendedName>
        <fullName evidence="4">Plant-inducible protein</fullName>
    </recommendedName>
</protein>
<accession>A0AAJ8MGQ6</accession>
<dbReference type="PANTHER" id="PTHR33886">
    <property type="entry name" value="UNSATURATED RHAMNOGALACTURONAN HYDROLASE (EUROFUNG)"/>
    <property type="match status" value="1"/>
</dbReference>
<dbReference type="InterPro" id="IPR008928">
    <property type="entry name" value="6-hairpin_glycosidase_sf"/>
</dbReference>
<dbReference type="InterPro" id="IPR012341">
    <property type="entry name" value="6hp_glycosidase-like_sf"/>
</dbReference>
<dbReference type="SUPFAM" id="SSF48208">
    <property type="entry name" value="Six-hairpin glycosidases"/>
    <property type="match status" value="1"/>
</dbReference>
<dbReference type="InterPro" id="IPR052043">
    <property type="entry name" value="PolySaccharide_Degr_Enz"/>
</dbReference>
<evidence type="ECO:0000256" key="1">
    <source>
        <dbReference type="ARBA" id="ARBA00022801"/>
    </source>
</evidence>
<keyword evidence="1" id="KW-0378">Hydrolase</keyword>
<dbReference type="Gene3D" id="1.50.10.10">
    <property type="match status" value="1"/>
</dbReference>
<sequence>MSSQLTLTTEKAEQLIRVLTDGLVNIKDEEGKFLLHLPNGFAVNTKTWDGWEWTHGVAHTFLTHHSKLRPDSEAAKYSVKTVLDWFEYQYKATDGKGCPKNINTMAPFYSLICLMQDGKTNDPRWSAWVDEWAEWIMTDLPRTEERGFQHMNYRSVHYNNLWDDTLMMTVIPLAKIGVVLDRPQYIKESIYQFLLHIRYLMDPVTGLWYHGWCFTPDGKPTQFSKNPNVASYGHHFSAALWARGNSWITLAIPMLLEILQDKLEKDDPVRLTLISVLKRQIDALIPLQDPQMGLWRTLLVDKETYVETSASAGFAAGIYMSLRLGLISGDQYRLTADRALQGVVEQIDDSGEVGNVSYGTGVGLDLQFYKDIPITPMPYGQALAMAALVEWERLTTQ</sequence>
<dbReference type="GO" id="GO:0016787">
    <property type="term" value="F:hydrolase activity"/>
    <property type="evidence" value="ECO:0007669"/>
    <property type="project" value="UniProtKB-KW"/>
</dbReference>
<dbReference type="GO" id="GO:0005975">
    <property type="term" value="P:carbohydrate metabolic process"/>
    <property type="evidence" value="ECO:0007669"/>
    <property type="project" value="InterPro"/>
</dbReference>
<dbReference type="Pfam" id="PF07470">
    <property type="entry name" value="Glyco_hydro_88"/>
    <property type="match status" value="1"/>
</dbReference>
<evidence type="ECO:0000313" key="2">
    <source>
        <dbReference type="EMBL" id="WWC60668.1"/>
    </source>
</evidence>
<dbReference type="PANTHER" id="PTHR33886:SF8">
    <property type="entry name" value="UNSATURATED RHAMNOGALACTURONAN HYDROLASE (EUROFUNG)"/>
    <property type="match status" value="1"/>
</dbReference>
<dbReference type="InterPro" id="IPR010905">
    <property type="entry name" value="Glyco_hydro_88"/>
</dbReference>
<dbReference type="Proteomes" id="UP000078595">
    <property type="component" value="Chromosome 3"/>
</dbReference>
<organism evidence="2 3">
    <name type="scientific">Kwoniella dejecticola CBS 10117</name>
    <dbReference type="NCBI Taxonomy" id="1296121"/>
    <lineage>
        <taxon>Eukaryota</taxon>
        <taxon>Fungi</taxon>
        <taxon>Dikarya</taxon>
        <taxon>Basidiomycota</taxon>
        <taxon>Agaricomycotina</taxon>
        <taxon>Tremellomycetes</taxon>
        <taxon>Tremellales</taxon>
        <taxon>Cryptococcaceae</taxon>
        <taxon>Kwoniella</taxon>
    </lineage>
</organism>